<gene>
    <name evidence="1" type="ORF">NCTC11429_00689</name>
</gene>
<dbReference type="KEGG" id="stha:NCTC11429_00689"/>
<protein>
    <submittedName>
        <fullName evidence="1">Uncharacterized protein</fullName>
    </submittedName>
</protein>
<accession>A0A4U9ULR3</accession>
<dbReference type="STRING" id="1123265.GCA_000686625_03062"/>
<dbReference type="AlphaFoldDB" id="A0A4U9ULR3"/>
<organism evidence="1 2">
    <name type="scientific">Sphingobacterium thalpophilum</name>
    <dbReference type="NCBI Taxonomy" id="259"/>
    <lineage>
        <taxon>Bacteria</taxon>
        <taxon>Pseudomonadati</taxon>
        <taxon>Bacteroidota</taxon>
        <taxon>Sphingobacteriia</taxon>
        <taxon>Sphingobacteriales</taxon>
        <taxon>Sphingobacteriaceae</taxon>
        <taxon>Sphingobacterium</taxon>
    </lineage>
</organism>
<reference evidence="1 2" key="1">
    <citation type="submission" date="2019-05" db="EMBL/GenBank/DDBJ databases">
        <authorList>
            <consortium name="Pathogen Informatics"/>
        </authorList>
    </citation>
    <scope>NUCLEOTIDE SEQUENCE [LARGE SCALE GENOMIC DNA]</scope>
    <source>
        <strain evidence="1 2">NCTC11429</strain>
    </source>
</reference>
<dbReference type="Proteomes" id="UP000308196">
    <property type="component" value="Chromosome"/>
</dbReference>
<dbReference type="EMBL" id="LR590484">
    <property type="protein sequence ID" value="VTR30644.1"/>
    <property type="molecule type" value="Genomic_DNA"/>
</dbReference>
<evidence type="ECO:0000313" key="1">
    <source>
        <dbReference type="EMBL" id="VTR30644.1"/>
    </source>
</evidence>
<sequence>MQRVPYCCFIGYRFGYVLANCEILTETNKQFLAVHSKQLKIAAKILSRRYTNYKLSFPIG</sequence>
<proteinExistence type="predicted"/>
<name>A0A4U9ULR3_9SPHI</name>
<evidence type="ECO:0000313" key="2">
    <source>
        <dbReference type="Proteomes" id="UP000308196"/>
    </source>
</evidence>